<dbReference type="Pfam" id="PF00106">
    <property type="entry name" value="adh_short"/>
    <property type="match status" value="1"/>
</dbReference>
<dbReference type="InterPro" id="IPR036291">
    <property type="entry name" value="NAD(P)-bd_dom_sf"/>
</dbReference>
<comment type="similarity">
    <text evidence="1">Belongs to the short-chain dehydrogenases/reductases (SDR) family.</text>
</comment>
<accession>A0A2A7NXY1</accession>
<dbReference type="AlphaFoldDB" id="A0A2A7NXY1"/>
<dbReference type="EMBL" id="PDCR01000006">
    <property type="protein sequence ID" value="PEG55392.1"/>
    <property type="molecule type" value="Genomic_DNA"/>
</dbReference>
<evidence type="ECO:0000256" key="2">
    <source>
        <dbReference type="ARBA" id="ARBA00023002"/>
    </source>
</evidence>
<reference evidence="3 4" key="1">
    <citation type="submission" date="2017-10" db="EMBL/GenBank/DDBJ databases">
        <title>The new phylogeny of genus Mycobacterium.</title>
        <authorList>
            <person name="Tortoli E."/>
            <person name="Trovato A."/>
            <person name="Cirillo D.M."/>
        </authorList>
    </citation>
    <scope>NUCLEOTIDE SEQUENCE [LARGE SCALE GENOMIC DNA]</scope>
    <source>
        <strain evidence="3 4">IP141170001</strain>
    </source>
</reference>
<proteinExistence type="inferred from homology"/>
<dbReference type="GO" id="GO:0016491">
    <property type="term" value="F:oxidoreductase activity"/>
    <property type="evidence" value="ECO:0007669"/>
    <property type="project" value="UniProtKB-KW"/>
</dbReference>
<evidence type="ECO:0000313" key="3">
    <source>
        <dbReference type="EMBL" id="PEG55392.1"/>
    </source>
</evidence>
<organism evidence="3 4">
    <name type="scientific">Mycolicibacterium diernhoferi</name>
    <dbReference type="NCBI Taxonomy" id="1801"/>
    <lineage>
        <taxon>Bacteria</taxon>
        <taxon>Bacillati</taxon>
        <taxon>Actinomycetota</taxon>
        <taxon>Actinomycetes</taxon>
        <taxon>Mycobacteriales</taxon>
        <taxon>Mycobacteriaceae</taxon>
        <taxon>Mycolicibacterium</taxon>
    </lineage>
</organism>
<evidence type="ECO:0000256" key="1">
    <source>
        <dbReference type="ARBA" id="ARBA00006484"/>
    </source>
</evidence>
<name>A0A2A7NXY1_9MYCO</name>
<dbReference type="InterPro" id="IPR002347">
    <property type="entry name" value="SDR_fam"/>
</dbReference>
<comment type="caution">
    <text evidence="3">The sequence shown here is derived from an EMBL/GenBank/DDBJ whole genome shotgun (WGS) entry which is preliminary data.</text>
</comment>
<dbReference type="PANTHER" id="PTHR24321:SF8">
    <property type="entry name" value="ESTRADIOL 17-BETA-DEHYDROGENASE 8-RELATED"/>
    <property type="match status" value="1"/>
</dbReference>
<keyword evidence="2" id="KW-0560">Oxidoreductase</keyword>
<sequence>MWTPTEDWDRSLRTNLSSVFLGSEHAVLAMREQGSGGSIVNTASVAAFTTTADTAAYVASKSGGMGLTVRSLSPMRRRGSGVMLCVPVTSSRRCSMPSWQARAIPLPRGRSSRRCTRRSESSSRAMSPTRRCFWPPIAGENLLIPDQVDRCEFGHHHRRRAVAGDDARWRYSLL</sequence>
<dbReference type="Proteomes" id="UP000220340">
    <property type="component" value="Unassembled WGS sequence"/>
</dbReference>
<gene>
    <name evidence="3" type="ORF">CRI78_05585</name>
</gene>
<evidence type="ECO:0000313" key="4">
    <source>
        <dbReference type="Proteomes" id="UP000220340"/>
    </source>
</evidence>
<dbReference type="RefSeq" id="WP_079244151.1">
    <property type="nucleotide sequence ID" value="NZ_BAAATC010000014.1"/>
</dbReference>
<keyword evidence="4" id="KW-1185">Reference proteome</keyword>
<evidence type="ECO:0008006" key="5">
    <source>
        <dbReference type="Google" id="ProtNLM"/>
    </source>
</evidence>
<dbReference type="PANTHER" id="PTHR24321">
    <property type="entry name" value="DEHYDROGENASES, SHORT CHAIN"/>
    <property type="match status" value="1"/>
</dbReference>
<dbReference type="SUPFAM" id="SSF51735">
    <property type="entry name" value="NAD(P)-binding Rossmann-fold domains"/>
    <property type="match status" value="1"/>
</dbReference>
<protein>
    <recommendedName>
        <fullName evidence="5">SDR family NAD(P)-dependent oxidoreductase</fullName>
    </recommendedName>
</protein>
<dbReference type="Gene3D" id="3.40.50.720">
    <property type="entry name" value="NAD(P)-binding Rossmann-like Domain"/>
    <property type="match status" value="1"/>
</dbReference>